<sequence length="108" mass="12678">MVARDYWSETNPNVHAFWPRLSVTDVSNNTQQSSWWLRNNSFLRLKTVEMGYNISSLKKMGIENMRLYFTGENFFVLSQFKLWDPEQGSNGLGYPLTRKFNLGIQVSF</sequence>
<dbReference type="EMBL" id="VSSQ01096714">
    <property type="protein sequence ID" value="MPN40354.1"/>
    <property type="molecule type" value="Genomic_DNA"/>
</dbReference>
<evidence type="ECO:0008006" key="2">
    <source>
        <dbReference type="Google" id="ProtNLM"/>
    </source>
</evidence>
<name>A0A645HW03_9ZZZZ</name>
<organism evidence="1">
    <name type="scientific">bioreactor metagenome</name>
    <dbReference type="NCBI Taxonomy" id="1076179"/>
    <lineage>
        <taxon>unclassified sequences</taxon>
        <taxon>metagenomes</taxon>
        <taxon>ecological metagenomes</taxon>
    </lineage>
</organism>
<reference evidence="1" key="1">
    <citation type="submission" date="2019-08" db="EMBL/GenBank/DDBJ databases">
        <authorList>
            <person name="Kucharzyk K."/>
            <person name="Murdoch R.W."/>
            <person name="Higgins S."/>
            <person name="Loffler F."/>
        </authorList>
    </citation>
    <scope>NUCLEOTIDE SEQUENCE</scope>
</reference>
<protein>
    <recommendedName>
        <fullName evidence="2">TonB-dependent receptor SusC</fullName>
    </recommendedName>
</protein>
<evidence type="ECO:0000313" key="1">
    <source>
        <dbReference type="EMBL" id="MPN40354.1"/>
    </source>
</evidence>
<comment type="caution">
    <text evidence="1">The sequence shown here is derived from an EMBL/GenBank/DDBJ whole genome shotgun (WGS) entry which is preliminary data.</text>
</comment>
<accession>A0A645HW03</accession>
<dbReference type="AlphaFoldDB" id="A0A645HW03"/>
<gene>
    <name evidence="1" type="ORF">SDC9_187890</name>
</gene>
<proteinExistence type="predicted"/>